<dbReference type="KEGG" id="omr:OXIME_000592"/>
<dbReference type="Gene3D" id="3.40.50.720">
    <property type="entry name" value="NAD(P)-binding Rossmann-like Domain"/>
    <property type="match status" value="1"/>
</dbReference>
<dbReference type="InterPro" id="IPR002347">
    <property type="entry name" value="SDR_fam"/>
</dbReference>
<dbReference type="RefSeq" id="WP_393971993.1">
    <property type="nucleotide sequence ID" value="NZ_CP133772.1"/>
</dbReference>
<evidence type="ECO:0000259" key="3">
    <source>
        <dbReference type="SMART" id="SM01007"/>
    </source>
</evidence>
<evidence type="ECO:0000256" key="2">
    <source>
        <dbReference type="ARBA" id="ARBA00023002"/>
    </source>
</evidence>
<dbReference type="EMBL" id="CP133772">
    <property type="protein sequence ID" value="WYY00039.1"/>
    <property type="molecule type" value="Genomic_DNA"/>
</dbReference>
<keyword evidence="5" id="KW-1185">Reference proteome</keyword>
<accession>A0AAX4NEZ9</accession>
<keyword evidence="2" id="KW-0560">Oxidoreductase</keyword>
<dbReference type="SMART" id="SM01007">
    <property type="entry name" value="Aldolase_II"/>
    <property type="match status" value="1"/>
</dbReference>
<dbReference type="AlphaFoldDB" id="A0AAX4NEZ9"/>
<name>A0AAX4NEZ9_9ARCH</name>
<dbReference type="Gene3D" id="3.40.225.10">
    <property type="entry name" value="Class II aldolase/adducin N-terminal domain"/>
    <property type="match status" value="1"/>
</dbReference>
<dbReference type="GO" id="GO:0016491">
    <property type="term" value="F:oxidoreductase activity"/>
    <property type="evidence" value="ECO:0007669"/>
    <property type="project" value="UniProtKB-KW"/>
</dbReference>
<dbReference type="PRINTS" id="PR00081">
    <property type="entry name" value="GDHRDH"/>
</dbReference>
<sequence length="657" mass="73104">MQSKWENQTFKDDLDERVYSSHLLGSVPDLVLHGGGNTSIKREEILHTGKKAAVLRVKGSGWDLATIKREGFTGIRMDDLLAAKDILEMTDQEMVDYMKKSMVDPSEPSPSVETFLHAFLPFKFVDHSHADSILAITNRNVSQDEIKSIFGNVVVIPYSPPGFKLARSVLERLGSISPDTEGIILEMHGLFTFGDSAKESYERHIHLVTVAEDFIKKKVNRNIFTQKFQALSIESISDSLPAIRGMISKRSKKILNICNSPEAIEIACSEEAEKFTQRGPATPDMIIRTKHDYIYCPDVKGLESQVAEYEKKYEDQYSRYVSDYPMHDPFPPIIVVRGTGIITSGISAKEAEIVRDQFVHSMRVNSIAEKLSGQRFIDLDLSYSMEYWPLEEAKLKKFKPMPLQGCISLVTGAANGIGYVASLKLAQKGSAIVMCDIDPEVSKKAQEIETMTRSPVLPYVLDISSEQEIRAMFHNVRKKFGGVDIVFNNAGILKSAAIEDLDVKDLDRHYAIIGRGSFIISQEAFRIMKAQGIGGNIVFNITKNLTNPGPEMTSYGSAKAFAAYVCHYVAKEGGKYGIRANIINPDKVFKGSKIWENGVLEARARAKGQTVDEYKTQNLLRREVLPEHVANVLLALVDEETFGATTDAMIPVDGGVK</sequence>
<protein>
    <submittedName>
        <fullName evidence="4">Bifunctional aldolase/short-chain dehydrogenase</fullName>
    </submittedName>
</protein>
<dbReference type="PANTHER" id="PTHR43669">
    <property type="entry name" value="5-KETO-D-GLUCONATE 5-REDUCTASE"/>
    <property type="match status" value="1"/>
</dbReference>
<feature type="domain" description="Class II aldolase/adducin N-terminal" evidence="3">
    <location>
        <begin position="16"/>
        <end position="215"/>
    </location>
</feature>
<reference evidence="4 5" key="1">
    <citation type="submission" date="2023-09" db="EMBL/GenBank/DDBJ databases">
        <authorList>
            <person name="Golyshina O.V."/>
            <person name="Lunev E.A."/>
            <person name="Bargiela R."/>
            <person name="Gaines M.C."/>
            <person name="Daum B."/>
            <person name="Bale N.J."/>
            <person name="Koenen M."/>
            <person name="Sinninghe Damst J.S."/>
            <person name="Yakimov M."/>
            <person name="Golyshin P.N."/>
        </authorList>
    </citation>
    <scope>NUCLEOTIDE SEQUENCE [LARGE SCALE GENOMIC DNA]</scope>
    <source>
        <strain evidence="4 5">M1</strain>
    </source>
</reference>
<proteinExistence type="inferred from homology"/>
<dbReference type="CDD" id="cd08943">
    <property type="entry name" value="R1PA_ADH_SDR_c"/>
    <property type="match status" value="1"/>
</dbReference>
<evidence type="ECO:0000313" key="5">
    <source>
        <dbReference type="Proteomes" id="UP001451606"/>
    </source>
</evidence>
<dbReference type="InterPro" id="IPR036291">
    <property type="entry name" value="NAD(P)-bd_dom_sf"/>
</dbReference>
<dbReference type="InterPro" id="IPR001303">
    <property type="entry name" value="Aldolase_II/adducin_N"/>
</dbReference>
<evidence type="ECO:0000313" key="4">
    <source>
        <dbReference type="EMBL" id="WYY00039.1"/>
    </source>
</evidence>
<dbReference type="GeneID" id="95967321"/>
<dbReference type="Pfam" id="PF13561">
    <property type="entry name" value="adh_short_C2"/>
    <property type="match status" value="1"/>
</dbReference>
<dbReference type="SUPFAM" id="SSF51735">
    <property type="entry name" value="NAD(P)-binding Rossmann-fold domains"/>
    <property type="match status" value="1"/>
</dbReference>
<gene>
    <name evidence="4" type="ORF">OXIME_000592</name>
</gene>
<dbReference type="Pfam" id="PF00596">
    <property type="entry name" value="Aldolase_II"/>
    <property type="match status" value="1"/>
</dbReference>
<dbReference type="SUPFAM" id="SSF53639">
    <property type="entry name" value="AraD/HMP-PK domain-like"/>
    <property type="match status" value="1"/>
</dbReference>
<evidence type="ECO:0000256" key="1">
    <source>
        <dbReference type="ARBA" id="ARBA00006484"/>
    </source>
</evidence>
<comment type="similarity">
    <text evidence="1">Belongs to the short-chain dehydrogenases/reductases (SDR) family.</text>
</comment>
<dbReference type="InterPro" id="IPR036409">
    <property type="entry name" value="Aldolase_II/adducin_N_sf"/>
</dbReference>
<dbReference type="PANTHER" id="PTHR43669:SF8">
    <property type="entry name" value="SHORT-CHAIN TYPE DEHYDROGENASE_REDUCTASE-RELATED"/>
    <property type="match status" value="1"/>
</dbReference>
<organism evidence="4 5">
    <name type="scientific">Oxyplasma meridianum</name>
    <dbReference type="NCBI Taxonomy" id="3073602"/>
    <lineage>
        <taxon>Archaea</taxon>
        <taxon>Methanobacteriati</taxon>
        <taxon>Thermoplasmatota</taxon>
        <taxon>Thermoplasmata</taxon>
        <taxon>Thermoplasmatales</taxon>
        <taxon>Thermoplasmataceae</taxon>
        <taxon>Oxyplasma</taxon>
    </lineage>
</organism>
<dbReference type="Proteomes" id="UP001451606">
    <property type="component" value="Chromosome"/>
</dbReference>